<feature type="region of interest" description="Disordered" evidence="9">
    <location>
        <begin position="160"/>
        <end position="232"/>
    </location>
</feature>
<dbReference type="SUPFAM" id="SSF47384">
    <property type="entry name" value="Homodimeric domain of signal transducing histidine kinase"/>
    <property type="match status" value="1"/>
</dbReference>
<dbReference type="CDD" id="cd00082">
    <property type="entry name" value="HisKA"/>
    <property type="match status" value="1"/>
</dbReference>
<keyword evidence="8" id="KW-0902">Two-component regulatory system</keyword>
<dbReference type="InterPro" id="IPR050351">
    <property type="entry name" value="BphY/WalK/GraS-like"/>
</dbReference>
<evidence type="ECO:0000256" key="4">
    <source>
        <dbReference type="ARBA" id="ARBA00022679"/>
    </source>
</evidence>
<dbReference type="InterPro" id="IPR003661">
    <property type="entry name" value="HisK_dim/P_dom"/>
</dbReference>
<dbReference type="Proteomes" id="UP001059617">
    <property type="component" value="Chromosome"/>
</dbReference>
<evidence type="ECO:0000256" key="2">
    <source>
        <dbReference type="ARBA" id="ARBA00004236"/>
    </source>
</evidence>
<keyword evidence="6" id="KW-0418">Kinase</keyword>
<dbReference type="Gene3D" id="1.10.287.130">
    <property type="match status" value="1"/>
</dbReference>
<evidence type="ECO:0000256" key="3">
    <source>
        <dbReference type="ARBA" id="ARBA00012438"/>
    </source>
</evidence>
<evidence type="ECO:0000256" key="9">
    <source>
        <dbReference type="SAM" id="MobiDB-lite"/>
    </source>
</evidence>
<evidence type="ECO:0000313" key="11">
    <source>
        <dbReference type="EMBL" id="UWP80992.1"/>
    </source>
</evidence>
<evidence type="ECO:0000256" key="6">
    <source>
        <dbReference type="ARBA" id="ARBA00022777"/>
    </source>
</evidence>
<dbReference type="RefSeq" id="WP_259858755.1">
    <property type="nucleotide sequence ID" value="NZ_BAAAST010000028.1"/>
</dbReference>
<evidence type="ECO:0000256" key="8">
    <source>
        <dbReference type="ARBA" id="ARBA00023012"/>
    </source>
</evidence>
<sequence>MFATGDDLAARMRHELHTPLTSILACTRLLRDDQPGDLSSEGVACLDAIDRNAMRLERYVDSVVLPLASTGTAAPRDDATDLVVVLRDVVDLARRVAVAGAVSIHADAPEAVPVAVDETVCRHLVGQLVLWLVTVASSHAHIEITLRRDPLPTITARTVPRSELTAAPRRRQGDGARDLPVVPRRPGEEHRELTTVPRRPGEEHRELTTVPRRHGEEQHAAAGNQRRGGDEHRPADLRVARAMAGLCGGDMRVDDASFRLTLPATVLASLPR</sequence>
<comment type="subcellular location">
    <subcellularLocation>
        <location evidence="2">Cell membrane</location>
    </subcellularLocation>
</comment>
<proteinExistence type="predicted"/>
<dbReference type="EC" id="2.7.13.3" evidence="3"/>
<reference evidence="11" key="1">
    <citation type="submission" date="2021-04" db="EMBL/GenBank/DDBJ databases">
        <authorList>
            <person name="Hartkoorn R.C."/>
            <person name="Beaudoing E."/>
            <person name="Hot D."/>
        </authorList>
    </citation>
    <scope>NUCLEOTIDE SEQUENCE</scope>
    <source>
        <strain evidence="11">NRRL B-16292</strain>
    </source>
</reference>
<dbReference type="SMART" id="SM00388">
    <property type="entry name" value="HisKA"/>
    <property type="match status" value="1"/>
</dbReference>
<evidence type="ECO:0000256" key="5">
    <source>
        <dbReference type="ARBA" id="ARBA00022741"/>
    </source>
</evidence>
<feature type="domain" description="Signal transduction histidine kinase dimerisation/phosphoacceptor" evidence="10">
    <location>
        <begin position="4"/>
        <end position="71"/>
    </location>
</feature>
<name>A0ABY5VTB0_9ACTN</name>
<keyword evidence="4" id="KW-0808">Transferase</keyword>
<feature type="compositionally biased region" description="Basic and acidic residues" evidence="9">
    <location>
        <begin position="185"/>
        <end position="219"/>
    </location>
</feature>
<evidence type="ECO:0000259" key="10">
    <source>
        <dbReference type="SMART" id="SM00388"/>
    </source>
</evidence>
<reference evidence="11" key="2">
    <citation type="submission" date="2022-09" db="EMBL/GenBank/DDBJ databases">
        <title>Biosynthetic gene clusters of Dactylosporangioum fulvum.</title>
        <authorList>
            <person name="Caradec T."/>
        </authorList>
    </citation>
    <scope>NUCLEOTIDE SEQUENCE</scope>
    <source>
        <strain evidence="11">NRRL B-16292</strain>
    </source>
</reference>
<keyword evidence="5" id="KW-0547">Nucleotide-binding</keyword>
<dbReference type="EMBL" id="CP073720">
    <property type="protein sequence ID" value="UWP80992.1"/>
    <property type="molecule type" value="Genomic_DNA"/>
</dbReference>
<accession>A0ABY5VTB0</accession>
<comment type="catalytic activity">
    <reaction evidence="1">
        <text>ATP + protein L-histidine = ADP + protein N-phospho-L-histidine.</text>
        <dbReference type="EC" id="2.7.13.3"/>
    </reaction>
</comment>
<dbReference type="Pfam" id="PF00512">
    <property type="entry name" value="HisKA"/>
    <property type="match status" value="1"/>
</dbReference>
<keyword evidence="7" id="KW-0067">ATP-binding</keyword>
<protein>
    <recommendedName>
        <fullName evidence="3">histidine kinase</fullName>
        <ecNumber evidence="3">2.7.13.3</ecNumber>
    </recommendedName>
</protein>
<evidence type="ECO:0000256" key="7">
    <source>
        <dbReference type="ARBA" id="ARBA00022840"/>
    </source>
</evidence>
<gene>
    <name evidence="11" type="ORF">Dfulv_38605</name>
</gene>
<keyword evidence="12" id="KW-1185">Reference proteome</keyword>
<evidence type="ECO:0000313" key="12">
    <source>
        <dbReference type="Proteomes" id="UP001059617"/>
    </source>
</evidence>
<dbReference type="PANTHER" id="PTHR42878:SF7">
    <property type="entry name" value="SENSOR HISTIDINE KINASE GLRK"/>
    <property type="match status" value="1"/>
</dbReference>
<dbReference type="InterPro" id="IPR036097">
    <property type="entry name" value="HisK_dim/P_sf"/>
</dbReference>
<evidence type="ECO:0000256" key="1">
    <source>
        <dbReference type="ARBA" id="ARBA00000085"/>
    </source>
</evidence>
<dbReference type="PANTHER" id="PTHR42878">
    <property type="entry name" value="TWO-COMPONENT HISTIDINE KINASE"/>
    <property type="match status" value="1"/>
</dbReference>
<organism evidence="11 12">
    <name type="scientific">Dactylosporangium fulvum</name>
    <dbReference type="NCBI Taxonomy" id="53359"/>
    <lineage>
        <taxon>Bacteria</taxon>
        <taxon>Bacillati</taxon>
        <taxon>Actinomycetota</taxon>
        <taxon>Actinomycetes</taxon>
        <taxon>Micromonosporales</taxon>
        <taxon>Micromonosporaceae</taxon>
        <taxon>Dactylosporangium</taxon>
    </lineage>
</organism>